<dbReference type="InterPro" id="IPR013083">
    <property type="entry name" value="Znf_RING/FYVE/PHD"/>
</dbReference>
<keyword evidence="12 16" id="KW-0833">Ubl conjugation pathway</keyword>
<keyword evidence="19" id="KW-1185">Reference proteome</keyword>
<keyword evidence="11 15" id="KW-0863">Zinc-finger</keyword>
<dbReference type="SMART" id="SM00744">
    <property type="entry name" value="RINGv"/>
    <property type="match status" value="1"/>
</dbReference>
<evidence type="ECO:0000259" key="17">
    <source>
        <dbReference type="PROSITE" id="PS50089"/>
    </source>
</evidence>
<keyword evidence="10" id="KW-0677">Repeat</keyword>
<dbReference type="Gene3D" id="3.30.40.10">
    <property type="entry name" value="Zinc/RING finger domain, C3HC4 (zinc finger)"/>
    <property type="match status" value="1"/>
</dbReference>
<dbReference type="CDD" id="cd16491">
    <property type="entry name" value="RING-CH-C4HC3_LTN1"/>
    <property type="match status" value="1"/>
</dbReference>
<dbReference type="InterPro" id="IPR039795">
    <property type="entry name" value="LTN1/Rkr1"/>
</dbReference>
<dbReference type="InterPro" id="IPR054477">
    <property type="entry name" value="LTN1_E3_ligase_6th"/>
</dbReference>
<comment type="similarity">
    <text evidence="4 16">Belongs to the LTN1 family.</text>
</comment>
<evidence type="ECO:0000256" key="4">
    <source>
        <dbReference type="ARBA" id="ARBA00007997"/>
    </source>
</evidence>
<keyword evidence="7" id="KW-0963">Cytoplasm</keyword>
<dbReference type="EC" id="2.3.2.27" evidence="5 16"/>
<dbReference type="InterPro" id="IPR054478">
    <property type="entry name" value="LTN1_UBC"/>
</dbReference>
<keyword evidence="9 16" id="KW-0479">Metal-binding</keyword>
<evidence type="ECO:0000256" key="13">
    <source>
        <dbReference type="ARBA" id="ARBA00022833"/>
    </source>
</evidence>
<feature type="domain" description="RING-type" evidence="17">
    <location>
        <begin position="938"/>
        <end position="985"/>
    </location>
</feature>
<dbReference type="InterPro" id="IPR001841">
    <property type="entry name" value="Znf_RING"/>
</dbReference>
<accession>A0A7J7IRL6</accession>
<evidence type="ECO:0000256" key="15">
    <source>
        <dbReference type="PROSITE-ProRule" id="PRU00175"/>
    </source>
</evidence>
<evidence type="ECO:0000256" key="14">
    <source>
        <dbReference type="ARBA" id="ARBA00032366"/>
    </source>
</evidence>
<reference evidence="18" key="1">
    <citation type="submission" date="2020-06" db="EMBL/GenBank/DDBJ databases">
        <title>Draft genome of Bugula neritina, a colonial animal packing powerful symbionts and potential medicines.</title>
        <authorList>
            <person name="Rayko M."/>
        </authorList>
    </citation>
    <scope>NUCLEOTIDE SEQUENCE [LARGE SCALE GENOMIC DNA]</scope>
    <source>
        <strain evidence="18">Kwan_BN1</strain>
    </source>
</reference>
<keyword evidence="8 16" id="KW-0808">Transferase</keyword>
<evidence type="ECO:0000256" key="8">
    <source>
        <dbReference type="ARBA" id="ARBA00022679"/>
    </source>
</evidence>
<dbReference type="AlphaFoldDB" id="A0A7J7IRL6"/>
<dbReference type="GO" id="GO:1990112">
    <property type="term" value="C:RQC complex"/>
    <property type="evidence" value="ECO:0007669"/>
    <property type="project" value="UniProtKB-UniRule"/>
</dbReference>
<comment type="subcellular location">
    <subcellularLocation>
        <location evidence="2">Cytoplasm</location>
        <location evidence="2">Cytosol</location>
    </subcellularLocation>
</comment>
<evidence type="ECO:0000256" key="16">
    <source>
        <dbReference type="RuleBase" id="RU367090"/>
    </source>
</evidence>
<dbReference type="GO" id="GO:0005829">
    <property type="term" value="C:cytosol"/>
    <property type="evidence" value="ECO:0007669"/>
    <property type="project" value="UniProtKB-SubCell"/>
</dbReference>
<dbReference type="GO" id="GO:0016567">
    <property type="term" value="P:protein ubiquitination"/>
    <property type="evidence" value="ECO:0007669"/>
    <property type="project" value="UniProtKB-UniPathway"/>
</dbReference>
<dbReference type="GO" id="GO:0008270">
    <property type="term" value="F:zinc ion binding"/>
    <property type="evidence" value="ECO:0007669"/>
    <property type="project" value="UniProtKB-KW"/>
</dbReference>
<dbReference type="GO" id="GO:0072344">
    <property type="term" value="P:rescue of stalled ribosome"/>
    <property type="evidence" value="ECO:0007669"/>
    <property type="project" value="UniProtKB-UniRule"/>
</dbReference>
<evidence type="ECO:0000256" key="3">
    <source>
        <dbReference type="ARBA" id="ARBA00004906"/>
    </source>
</evidence>
<dbReference type="PROSITE" id="PS50089">
    <property type="entry name" value="ZF_RING_2"/>
    <property type="match status" value="1"/>
</dbReference>
<organism evidence="18 19">
    <name type="scientific">Bugula neritina</name>
    <name type="common">Brown bryozoan</name>
    <name type="synonym">Sertularia neritina</name>
    <dbReference type="NCBI Taxonomy" id="10212"/>
    <lineage>
        <taxon>Eukaryota</taxon>
        <taxon>Metazoa</taxon>
        <taxon>Spiralia</taxon>
        <taxon>Lophotrochozoa</taxon>
        <taxon>Bryozoa</taxon>
        <taxon>Gymnolaemata</taxon>
        <taxon>Cheilostomatida</taxon>
        <taxon>Flustrina</taxon>
        <taxon>Buguloidea</taxon>
        <taxon>Bugulidae</taxon>
        <taxon>Bugula</taxon>
    </lineage>
</organism>
<comment type="pathway">
    <text evidence="3 16">Protein modification; protein ubiquitination.</text>
</comment>
<comment type="catalytic activity">
    <reaction evidence="1 16">
        <text>S-ubiquitinyl-[E2 ubiquitin-conjugating enzyme]-L-cysteine + [acceptor protein]-L-lysine = [E2 ubiquitin-conjugating enzyme]-L-cysteine + N(6)-ubiquitinyl-[acceptor protein]-L-lysine.</text>
        <dbReference type="EC" id="2.3.2.27"/>
    </reaction>
</comment>
<dbReference type="Pfam" id="PF23009">
    <property type="entry name" value="UBC_like"/>
    <property type="match status" value="1"/>
</dbReference>
<proteinExistence type="inferred from homology"/>
<sequence>MTRLYHMCIHCEGCLSVFHRQMYRQYLAVFHSFKTYLPVSNPDGDSFHRLCEVIQRGALAELLTTDSTELFIVLCDCIDAMLSHSIPVDISVLSSNLIQRLTTTSPKDECLDAALALLTKLLGQNSAALSHILPSVKSALDASGNDVTRFSLICRLCCQMSSSLPEDFIDLLLKDIAENTEDTQLLKWLSIQAIQGYLVLDDTSCFMDFKVYDVHQSSPSIITYILFASEYLHHIKQSPASLSTALHRHLAAAHMWLTWLLPNKSILTPTDCDGQTTDKVVSADRLSRLGYWLSDKEKNGKTCVDLMNTGNSVLDSLVLYAAASNLPKEFDATLSAQATLYMSTFEELDEGKFQCLNVISHLISAQEAAELLDLVAARLISVKLEEVDWGWRGVTGLLHLATVLISRQEADNSQSEKILSILDVVSDMKAEFPHQLICEKYPYMWEVDRSSRLELNVSLMRLSSAVLKLCSHHLTSKQWDQLLCTLDSWVGEEKCMLPTELSVYHNQLYVCNVLKAVATAGQAMKAVSTSPSLYPKDLLSEWVELHALSIFNTLLPYFISKVEQLSTSAMTAQQVYVTYCLSKAHLYCPTDNVRKNSLPTKLVPGSTHHLPSEFESALNHLVPLLLSPSAVVQSSAFVLLNHLVPVLPPFDNQPLEEDVEGRCPPLTIISMIDHCSSQLLSLVGGARIGVDKQLDLQLESEELLCVRGYFLTWRLLLKYLEYANRQQIVEYAHHLKQNHYTDDLLLILFNVLPLDKPLPNGDSFNFNMHLNLDEVFDMAEVIAIASPVYYHLVKILPALVRAWHLDLEKRANAIVDRFTSKYICPRLCKEEMEQVSIQSQLQKSENLTVKVRFSSREIVATYTLEEFSIELLILLPTNYPVGVTSVECSKKLGVATSEWRKWMLQLNTFLTYQNGSVANAIGLWKDNLDKKFSGIEECYICYSVLHGTNLQLPKQQCKTCKKKFHSACLYKWFTSSQKSTCPLCRNLF</sequence>
<dbReference type="InterPro" id="IPR039804">
    <property type="entry name" value="RING-CH-C4HC3_LTN1"/>
</dbReference>
<evidence type="ECO:0000256" key="12">
    <source>
        <dbReference type="ARBA" id="ARBA00022786"/>
    </source>
</evidence>
<evidence type="ECO:0000256" key="6">
    <source>
        <dbReference type="ARBA" id="ARBA00017157"/>
    </source>
</evidence>
<comment type="function">
    <text evidence="16">E3 ubiquitin-protein ligase. Component of the ribosome quality control complex (RQC), a ribosome-associated complex that mediates ubiquitination and extraction of incompletely synthesized nascent chains for proteasomal degradation.</text>
</comment>
<dbReference type="OrthoDB" id="6108at2759"/>
<keyword evidence="13 16" id="KW-0862">Zinc</keyword>
<dbReference type="UniPathway" id="UPA00143"/>
<evidence type="ECO:0000256" key="2">
    <source>
        <dbReference type="ARBA" id="ARBA00004514"/>
    </source>
</evidence>
<evidence type="ECO:0000256" key="11">
    <source>
        <dbReference type="ARBA" id="ARBA00022771"/>
    </source>
</evidence>
<dbReference type="GO" id="GO:1990116">
    <property type="term" value="P:ribosome-associated ubiquitin-dependent protein catabolic process"/>
    <property type="evidence" value="ECO:0007669"/>
    <property type="project" value="UniProtKB-UniRule"/>
</dbReference>
<dbReference type="Proteomes" id="UP000593567">
    <property type="component" value="Unassembled WGS sequence"/>
</dbReference>
<evidence type="ECO:0000256" key="1">
    <source>
        <dbReference type="ARBA" id="ARBA00000900"/>
    </source>
</evidence>
<evidence type="ECO:0000256" key="5">
    <source>
        <dbReference type="ARBA" id="ARBA00012483"/>
    </source>
</evidence>
<evidence type="ECO:0000256" key="7">
    <source>
        <dbReference type="ARBA" id="ARBA00022490"/>
    </source>
</evidence>
<evidence type="ECO:0000256" key="9">
    <source>
        <dbReference type="ARBA" id="ARBA00022723"/>
    </source>
</evidence>
<dbReference type="GO" id="GO:0043023">
    <property type="term" value="F:ribosomal large subunit binding"/>
    <property type="evidence" value="ECO:0007669"/>
    <property type="project" value="TreeGrafter"/>
</dbReference>
<comment type="subunit">
    <text evidence="16">Component of the ribosome quality control complex (RQC).</text>
</comment>
<comment type="caution">
    <text evidence="18">The sequence shown here is derived from an EMBL/GenBank/DDBJ whole genome shotgun (WGS) entry which is preliminary data.</text>
</comment>
<dbReference type="PANTHER" id="PTHR12389:SF0">
    <property type="entry name" value="E3 UBIQUITIN-PROTEIN LIGASE LISTERIN"/>
    <property type="match status" value="1"/>
</dbReference>
<dbReference type="FunFam" id="3.30.40.10:FF:000038">
    <property type="entry name" value="E3 ubiquitin-protein ligase listerin"/>
    <property type="match status" value="1"/>
</dbReference>
<dbReference type="EMBL" id="VXIV02003532">
    <property type="protein sequence ID" value="KAF6016475.1"/>
    <property type="molecule type" value="Genomic_DNA"/>
</dbReference>
<name>A0A7J7IRL6_BUGNE</name>
<evidence type="ECO:0000313" key="19">
    <source>
        <dbReference type="Proteomes" id="UP000593567"/>
    </source>
</evidence>
<dbReference type="SMART" id="SM01197">
    <property type="entry name" value="FANCL_C"/>
    <property type="match status" value="1"/>
</dbReference>
<evidence type="ECO:0000313" key="18">
    <source>
        <dbReference type="EMBL" id="KAF6016475.1"/>
    </source>
</evidence>
<dbReference type="InterPro" id="IPR011016">
    <property type="entry name" value="Znf_RING-CH"/>
</dbReference>
<gene>
    <name evidence="18" type="ORF">EB796_025219</name>
</gene>
<dbReference type="PANTHER" id="PTHR12389">
    <property type="entry name" value="ZINC FINGER PROTEIN 294"/>
    <property type="match status" value="1"/>
</dbReference>
<protein>
    <recommendedName>
        <fullName evidence="6 16">E3 ubiquitin-protein ligase listerin</fullName>
        <ecNumber evidence="5 16">2.3.2.27</ecNumber>
    </recommendedName>
    <alternativeName>
        <fullName evidence="14 16">RING-type E3 ubiquitin transferase listerin</fullName>
    </alternativeName>
</protein>
<dbReference type="GO" id="GO:0061630">
    <property type="term" value="F:ubiquitin protein ligase activity"/>
    <property type="evidence" value="ECO:0007669"/>
    <property type="project" value="UniProtKB-UniRule"/>
</dbReference>
<dbReference type="Pfam" id="PF22999">
    <property type="entry name" value="LTN1_E3_ligase_6th"/>
    <property type="match status" value="1"/>
</dbReference>
<dbReference type="SUPFAM" id="SSF57850">
    <property type="entry name" value="RING/U-box"/>
    <property type="match status" value="1"/>
</dbReference>
<evidence type="ECO:0000256" key="10">
    <source>
        <dbReference type="ARBA" id="ARBA00022737"/>
    </source>
</evidence>